<feature type="chain" id="PRO_5027078652" evidence="1">
    <location>
        <begin position="20"/>
        <end position="229"/>
    </location>
</feature>
<evidence type="ECO:0000313" key="3">
    <source>
        <dbReference type="EMBL" id="MYM21974.1"/>
    </source>
</evidence>
<proteinExistence type="predicted"/>
<dbReference type="AlphaFoldDB" id="A0A6L8K7S8"/>
<dbReference type="EMBL" id="WWCN01000003">
    <property type="protein sequence ID" value="MYM21974.1"/>
    <property type="molecule type" value="Genomic_DNA"/>
</dbReference>
<dbReference type="InterPro" id="IPR013424">
    <property type="entry name" value="Ice-binding_C"/>
</dbReference>
<gene>
    <name evidence="3" type="ORF">GTP46_04870</name>
</gene>
<feature type="domain" description="Ice-binding protein C-terminal" evidence="2">
    <location>
        <begin position="202"/>
        <end position="227"/>
    </location>
</feature>
<organism evidence="3 4">
    <name type="scientific">Duganella flavida</name>
    <dbReference type="NCBI Taxonomy" id="2692175"/>
    <lineage>
        <taxon>Bacteria</taxon>
        <taxon>Pseudomonadati</taxon>
        <taxon>Pseudomonadota</taxon>
        <taxon>Betaproteobacteria</taxon>
        <taxon>Burkholderiales</taxon>
        <taxon>Oxalobacteraceae</taxon>
        <taxon>Telluria group</taxon>
        <taxon>Duganella</taxon>
    </lineage>
</organism>
<dbReference type="Pfam" id="PF07589">
    <property type="entry name" value="PEP-CTERM"/>
    <property type="match status" value="1"/>
</dbReference>
<comment type="caution">
    <text evidence="3">The sequence shown here is derived from an EMBL/GenBank/DDBJ whole genome shotgun (WGS) entry which is preliminary data.</text>
</comment>
<keyword evidence="4" id="KW-1185">Reference proteome</keyword>
<name>A0A6L8K7S8_9BURK</name>
<keyword evidence="1" id="KW-0732">Signal</keyword>
<feature type="signal peptide" evidence="1">
    <location>
        <begin position="1"/>
        <end position="19"/>
    </location>
</feature>
<reference evidence="3 4" key="1">
    <citation type="submission" date="2019-12" db="EMBL/GenBank/DDBJ databases">
        <title>Novel species isolated from a subtropical stream in China.</title>
        <authorList>
            <person name="Lu H."/>
        </authorList>
    </citation>
    <scope>NUCLEOTIDE SEQUENCE [LARGE SCALE GENOMIC DNA]</scope>
    <source>
        <strain evidence="3 4">FT135W</strain>
    </source>
</reference>
<accession>A0A6L8K7S8</accession>
<evidence type="ECO:0000256" key="1">
    <source>
        <dbReference type="SAM" id="SignalP"/>
    </source>
</evidence>
<sequence length="229" mass="23446">MKTIGIFLASAALCASAHATVYEYDFTANIQEMVEFSPSTGTGGLVGSSSMSGNTVSVGDFVYGHFSYDTVTGLIGNFGAGPVYSASGAGNSVVANLAGHNLALASTTSDSTLVQVSNNAAILGGGDSLAIGNVQENAAASQMMVLDFFDQTGNALANDSIPGTIDASAFSQSTFYYLYTNKGNRNMMGANGALTSLTLVTAVPEADSYAMLLSGLGILGLLARRRRQK</sequence>
<protein>
    <submittedName>
        <fullName evidence="3">PEP-CTERM sorting domain-containing protein</fullName>
    </submittedName>
</protein>
<evidence type="ECO:0000313" key="4">
    <source>
        <dbReference type="Proteomes" id="UP000479335"/>
    </source>
</evidence>
<dbReference type="Proteomes" id="UP000479335">
    <property type="component" value="Unassembled WGS sequence"/>
</dbReference>
<evidence type="ECO:0000259" key="2">
    <source>
        <dbReference type="Pfam" id="PF07589"/>
    </source>
</evidence>